<dbReference type="PANTHER" id="PTHR11932">
    <property type="entry name" value="CULLIN"/>
    <property type="match status" value="1"/>
</dbReference>
<dbReference type="Gene3D" id="1.10.10.10">
    <property type="entry name" value="Winged helix-like DNA-binding domain superfamily/Winged helix DNA-binding domain"/>
    <property type="match status" value="1"/>
</dbReference>
<keyword evidence="4" id="KW-0832">Ubl conjugation</keyword>
<dbReference type="GO" id="GO:0031625">
    <property type="term" value="F:ubiquitin protein ligase binding"/>
    <property type="evidence" value="ECO:0007669"/>
    <property type="project" value="InterPro"/>
</dbReference>
<dbReference type="Gene3D" id="3.30.230.130">
    <property type="entry name" value="Cullin, Chain C, Domain 2"/>
    <property type="match status" value="1"/>
</dbReference>
<dbReference type="Pfam" id="PF26557">
    <property type="entry name" value="Cullin_AB"/>
    <property type="match status" value="1"/>
</dbReference>
<evidence type="ECO:0000256" key="5">
    <source>
        <dbReference type="PROSITE-ProRule" id="PRU00330"/>
    </source>
</evidence>
<reference evidence="9" key="2">
    <citation type="submission" date="2020-10" db="UniProtKB">
        <authorList>
            <consortium name="WormBaseParasite"/>
        </authorList>
    </citation>
    <scope>IDENTIFICATION</scope>
</reference>
<accession>A0A7E4ZSK9</accession>
<evidence type="ECO:0000256" key="4">
    <source>
        <dbReference type="ARBA" id="ARBA00022843"/>
    </source>
</evidence>
<keyword evidence="3" id="KW-0833">Ubl conjugation pathway</keyword>
<dbReference type="InterPro" id="IPR016159">
    <property type="entry name" value="Cullin_repeat-like_dom_sf"/>
</dbReference>
<dbReference type="InterPro" id="IPR045093">
    <property type="entry name" value="Cullin"/>
</dbReference>
<dbReference type="InterPro" id="IPR016158">
    <property type="entry name" value="Cullin_homology"/>
</dbReference>
<evidence type="ECO:0000256" key="2">
    <source>
        <dbReference type="ARBA" id="ARBA00022499"/>
    </source>
</evidence>
<evidence type="ECO:0000256" key="3">
    <source>
        <dbReference type="ARBA" id="ARBA00022786"/>
    </source>
</evidence>
<dbReference type="InterPro" id="IPR019559">
    <property type="entry name" value="Cullin_neddylation_domain"/>
</dbReference>
<organism evidence="8 9">
    <name type="scientific">Panagrellus redivivus</name>
    <name type="common">Microworm</name>
    <dbReference type="NCBI Taxonomy" id="6233"/>
    <lineage>
        <taxon>Eukaryota</taxon>
        <taxon>Metazoa</taxon>
        <taxon>Ecdysozoa</taxon>
        <taxon>Nematoda</taxon>
        <taxon>Chromadorea</taxon>
        <taxon>Rhabditida</taxon>
        <taxon>Tylenchina</taxon>
        <taxon>Panagrolaimomorpha</taxon>
        <taxon>Panagrolaimoidea</taxon>
        <taxon>Panagrolaimidae</taxon>
        <taxon>Panagrellus</taxon>
    </lineage>
</organism>
<dbReference type="AlphaFoldDB" id="A0A7E4ZSK9"/>
<dbReference type="InterPro" id="IPR036388">
    <property type="entry name" value="WH-like_DNA-bd_sf"/>
</dbReference>
<dbReference type="Gene3D" id="1.20.1310.10">
    <property type="entry name" value="Cullin Repeats"/>
    <property type="match status" value="2"/>
</dbReference>
<dbReference type="SMART" id="SM00182">
    <property type="entry name" value="CULLIN"/>
    <property type="match status" value="1"/>
</dbReference>
<dbReference type="Pfam" id="PF00888">
    <property type="entry name" value="Cullin"/>
    <property type="match status" value="1"/>
</dbReference>
<dbReference type="WBParaSite" id="Pan_g14698.t1">
    <property type="protein sequence ID" value="Pan_g14698.t1"/>
    <property type="gene ID" value="Pan_g14698"/>
</dbReference>
<dbReference type="GO" id="GO:0006511">
    <property type="term" value="P:ubiquitin-dependent protein catabolic process"/>
    <property type="evidence" value="ECO:0007669"/>
    <property type="project" value="InterPro"/>
</dbReference>
<dbReference type="SUPFAM" id="SSF75632">
    <property type="entry name" value="Cullin homology domain"/>
    <property type="match status" value="1"/>
</dbReference>
<dbReference type="SMART" id="SM00884">
    <property type="entry name" value="Cullin_Nedd8"/>
    <property type="match status" value="1"/>
</dbReference>
<dbReference type="Pfam" id="PF10557">
    <property type="entry name" value="Cullin_Nedd8"/>
    <property type="match status" value="1"/>
</dbReference>
<protein>
    <submittedName>
        <fullName evidence="9">CULLIN_2 domain-containing protein</fullName>
    </submittedName>
</protein>
<name>A0A7E4ZSK9_PANRE</name>
<dbReference type="FunFam" id="1.10.10.10:FF:000014">
    <property type="entry name" value="Cullin 1"/>
    <property type="match status" value="1"/>
</dbReference>
<evidence type="ECO:0000256" key="1">
    <source>
        <dbReference type="ARBA" id="ARBA00006019"/>
    </source>
</evidence>
<dbReference type="InterPro" id="IPR036317">
    <property type="entry name" value="Cullin_homology_sf"/>
</dbReference>
<dbReference type="SUPFAM" id="SSF74788">
    <property type="entry name" value="Cullin repeat-like"/>
    <property type="match status" value="1"/>
</dbReference>
<dbReference type="Proteomes" id="UP000492821">
    <property type="component" value="Unassembled WGS sequence"/>
</dbReference>
<dbReference type="InterPro" id="IPR036390">
    <property type="entry name" value="WH_DNA-bd_sf"/>
</dbReference>
<dbReference type="InterPro" id="IPR001373">
    <property type="entry name" value="Cullin_N"/>
</dbReference>
<feature type="domain" description="Cullin family profile" evidence="7">
    <location>
        <begin position="420"/>
        <end position="648"/>
    </location>
</feature>
<keyword evidence="2" id="KW-1017">Isopeptide bond</keyword>
<evidence type="ECO:0000256" key="6">
    <source>
        <dbReference type="RuleBase" id="RU003829"/>
    </source>
</evidence>
<sequence>MNLCDDYFSHIFQGTTEILNNEDSFPSEHLTSYYQSVFNLCHDENVSRDIIRDRLNTFIQDYLHELILKFDDLYGIELLEHYQGTWHKFQKDMDAIRRIFSYFKVKVKREFDTYHLGPTSIGYYNIVDILKHRWEWAILIALQDRFISVICDLVFQKNKESVQDTTDSLIVHVLECYRAMQPLDPKPVYIPATGEVPAHFEYDDRESKEIADEIYLLRESCKNSLLEEFYFYYDKNTFPAVISCDTFFDQLSKGQIPCEQTVRYLEILGFTEEASKCKCHVTPMFMEWHDEKLVNLYKNREAALLRQYYQSCSSFEPAFEYLACHFKRWIEADCRENVPNVDVSSVNGIKSIIDAVNGLRMKYLQLLGTICKENINIFAANQPDSKLTSSRPFFDKYLDSVLSKLINHYGNTESEKKPGHLIDLLVRHSDLLLSKASKPSAKTNIETEIDNILIIVNYLNDKDLFLHAYHKLFARRLVQRALRNEDAETYAIEALKKVFGNDQIRKLQILFTDNQISKELTAEFKSHDTYNNFGLDGIDLSVTVINQSVWPFNYNPSTVAIPRLNSTLEIFNTFYQHKHANRELNYLDNSYGETVCNGFEQKYCFVANVHQTSMLVMFNDADCYTFEQLSSGLQISKDHLIAVLSPMLKLGLFTADCDTITAETPIKTQIYFNLNFKSDACKINLMKGIRKPVNEVKLDLKEVESDRTMAVQAAIVRIMKKEKQLAHNPLVAEVIKALSNRFQPDIKFIKNCIAALLEKEYIARSPDDLEVYVYQNYMPPNSPTSGMEVPDIVWPLPRRPRINPFKRFYQKVFGRQNRE</sequence>
<reference evidence="8" key="1">
    <citation type="journal article" date="2013" name="Genetics">
        <title>The draft genome and transcriptome of Panagrellus redivivus are shaped by the harsh demands of a free-living lifestyle.</title>
        <authorList>
            <person name="Srinivasan J."/>
            <person name="Dillman A.R."/>
            <person name="Macchietto M.G."/>
            <person name="Heikkinen L."/>
            <person name="Lakso M."/>
            <person name="Fracchia K.M."/>
            <person name="Antoshechkin I."/>
            <person name="Mortazavi A."/>
            <person name="Wong G."/>
            <person name="Sternberg P.W."/>
        </authorList>
    </citation>
    <scope>NUCLEOTIDE SEQUENCE [LARGE SCALE GENOMIC DNA]</scope>
    <source>
        <strain evidence="8">MT8872</strain>
    </source>
</reference>
<evidence type="ECO:0000313" key="8">
    <source>
        <dbReference type="Proteomes" id="UP000492821"/>
    </source>
</evidence>
<evidence type="ECO:0000259" key="7">
    <source>
        <dbReference type="PROSITE" id="PS50069"/>
    </source>
</evidence>
<dbReference type="SUPFAM" id="SSF46785">
    <property type="entry name" value="Winged helix' DNA-binding domain"/>
    <property type="match status" value="1"/>
</dbReference>
<dbReference type="InterPro" id="IPR059120">
    <property type="entry name" value="Cullin-like_AB"/>
</dbReference>
<keyword evidence="8" id="KW-1185">Reference proteome</keyword>
<evidence type="ECO:0000313" key="9">
    <source>
        <dbReference type="WBParaSite" id="Pan_g14698.t1"/>
    </source>
</evidence>
<proteinExistence type="inferred from homology"/>
<comment type="similarity">
    <text evidence="1 5 6">Belongs to the cullin family.</text>
</comment>
<dbReference type="PROSITE" id="PS50069">
    <property type="entry name" value="CULLIN_2"/>
    <property type="match status" value="1"/>
</dbReference>